<keyword evidence="9" id="KW-1185">Reference proteome</keyword>
<dbReference type="KEGG" id="arev:RVR_9752"/>
<gene>
    <name evidence="8" type="ORF">RVR_9752</name>
</gene>
<dbReference type="RefSeq" id="WP_202237904.1">
    <property type="nucleotide sequence ID" value="NZ_AP018365.1"/>
</dbReference>
<evidence type="ECO:0000256" key="6">
    <source>
        <dbReference type="PIRSR" id="PIRSR000337-1"/>
    </source>
</evidence>
<dbReference type="Proteomes" id="UP000595703">
    <property type="component" value="Chromosome"/>
</dbReference>
<evidence type="ECO:0000256" key="2">
    <source>
        <dbReference type="ARBA" id="ARBA00022643"/>
    </source>
</evidence>
<dbReference type="GO" id="GO:0016705">
    <property type="term" value="F:oxidoreductase activity, acting on paired donors, with incorporation or reduction of molecular oxygen"/>
    <property type="evidence" value="ECO:0007669"/>
    <property type="project" value="InterPro"/>
</dbReference>
<dbReference type="CDD" id="cd01095">
    <property type="entry name" value="Nitrilotriacetate_monoxgenase"/>
    <property type="match status" value="1"/>
</dbReference>
<keyword evidence="4 8" id="KW-0503">Monooxygenase</keyword>
<protein>
    <submittedName>
        <fullName evidence="8">Putative monooxygenase</fullName>
    </submittedName>
</protein>
<accession>A0A7U3V0K2</accession>
<name>A0A7U3V0K2_9ACTN</name>
<dbReference type="AlphaFoldDB" id="A0A7U3V0K2"/>
<dbReference type="InterPro" id="IPR016215">
    <property type="entry name" value="NTA_MOA"/>
</dbReference>
<dbReference type="Gene3D" id="3.20.20.30">
    <property type="entry name" value="Luciferase-like domain"/>
    <property type="match status" value="1"/>
</dbReference>
<dbReference type="PANTHER" id="PTHR30011:SF16">
    <property type="entry name" value="C2H2 FINGER DOMAIN TRANSCRIPTION FACTOR (EUROFUNG)-RELATED"/>
    <property type="match status" value="1"/>
</dbReference>
<keyword evidence="3" id="KW-0560">Oxidoreductase</keyword>
<evidence type="ECO:0000256" key="4">
    <source>
        <dbReference type="ARBA" id="ARBA00023033"/>
    </source>
</evidence>
<reference evidence="8 9" key="2">
    <citation type="journal article" date="2011" name="J. Antibiot.">
        <title>Furaquinocins I and J: novel polyketide isoprenoid hybrid compounds from Streptomyces reveromyceticus SN-593.</title>
        <authorList>
            <person name="Panthee S."/>
            <person name="Takahashi S."/>
            <person name="Takagi H."/>
            <person name="Nogawa T."/>
            <person name="Oowada E."/>
            <person name="Uramoto M."/>
            <person name="Osada H."/>
        </authorList>
    </citation>
    <scope>NUCLEOTIDE SEQUENCE [LARGE SCALE GENOMIC DNA]</scope>
    <source>
        <strain evidence="8 9">SN-593</strain>
    </source>
</reference>
<dbReference type="SUPFAM" id="SSF51679">
    <property type="entry name" value="Bacterial luciferase-like"/>
    <property type="match status" value="1"/>
</dbReference>
<evidence type="ECO:0000259" key="7">
    <source>
        <dbReference type="Pfam" id="PF00296"/>
    </source>
</evidence>
<reference evidence="8 9" key="4">
    <citation type="journal article" date="2020" name="Sci. Rep.">
        <title>beta-carboline chemical signals induce reveromycin production through a LuxR family regulator in Streptomyces sp. SN-593.</title>
        <authorList>
            <person name="Panthee S."/>
            <person name="Kito N."/>
            <person name="Hayashi T."/>
            <person name="Shimizu T."/>
            <person name="Ishikawa J."/>
            <person name="Hamamoto H."/>
            <person name="Osada H."/>
            <person name="Takahashi S."/>
        </authorList>
    </citation>
    <scope>NUCLEOTIDE SEQUENCE [LARGE SCALE GENOMIC DNA]</scope>
    <source>
        <strain evidence="8 9">SN-593</strain>
    </source>
</reference>
<dbReference type="PIRSF" id="PIRSF000337">
    <property type="entry name" value="NTA_MOA"/>
    <property type="match status" value="1"/>
</dbReference>
<keyword evidence="1 6" id="KW-0285">Flavoprotein</keyword>
<feature type="domain" description="Luciferase-like" evidence="7">
    <location>
        <begin position="28"/>
        <end position="386"/>
    </location>
</feature>
<dbReference type="Pfam" id="PF00296">
    <property type="entry name" value="Bac_luciferase"/>
    <property type="match status" value="1"/>
</dbReference>
<evidence type="ECO:0000313" key="8">
    <source>
        <dbReference type="EMBL" id="BBB02047.1"/>
    </source>
</evidence>
<evidence type="ECO:0000256" key="5">
    <source>
        <dbReference type="ARBA" id="ARBA00033748"/>
    </source>
</evidence>
<reference evidence="8 9" key="1">
    <citation type="journal article" date="2010" name="J. Bacteriol.">
        <title>Biochemical characterization of a novel indole prenyltransferase from Streptomyces sp. SN-593.</title>
        <authorList>
            <person name="Takahashi S."/>
            <person name="Takagi H."/>
            <person name="Toyoda A."/>
            <person name="Uramoto M."/>
            <person name="Nogawa T."/>
            <person name="Ueki M."/>
            <person name="Sakaki Y."/>
            <person name="Osada H."/>
        </authorList>
    </citation>
    <scope>NUCLEOTIDE SEQUENCE [LARGE SCALE GENOMIC DNA]</scope>
    <source>
        <strain evidence="8 9">SN-593</strain>
    </source>
</reference>
<feature type="binding site" evidence="6">
    <location>
        <position position="57"/>
    </location>
    <ligand>
        <name>FMN</name>
        <dbReference type="ChEBI" id="CHEBI:58210"/>
    </ligand>
</feature>
<keyword evidence="2 6" id="KW-0288">FMN</keyword>
<dbReference type="PANTHER" id="PTHR30011">
    <property type="entry name" value="ALKANESULFONATE MONOOXYGENASE-RELATED"/>
    <property type="match status" value="1"/>
</dbReference>
<dbReference type="InterPro" id="IPR036661">
    <property type="entry name" value="Luciferase-like_sf"/>
</dbReference>
<dbReference type="GO" id="GO:0004497">
    <property type="term" value="F:monooxygenase activity"/>
    <property type="evidence" value="ECO:0007669"/>
    <property type="project" value="UniProtKB-KW"/>
</dbReference>
<reference evidence="8 9" key="3">
    <citation type="journal article" date="2011" name="Nat. Chem. Biol.">
        <title>Reveromycin A biosynthesis uses RevG and RevJ for stereospecific spiroacetal formation.</title>
        <authorList>
            <person name="Takahashi S."/>
            <person name="Toyoda A."/>
            <person name="Sekiyama Y."/>
            <person name="Takagi H."/>
            <person name="Nogawa T."/>
            <person name="Uramoto M."/>
            <person name="Suzuki R."/>
            <person name="Koshino H."/>
            <person name="Kumano T."/>
            <person name="Panthee S."/>
            <person name="Dairi T."/>
            <person name="Ishikawa J."/>
            <person name="Ikeda H."/>
            <person name="Sakaki Y."/>
            <person name="Osada H."/>
        </authorList>
    </citation>
    <scope>NUCLEOTIDE SEQUENCE [LARGE SCALE GENOMIC DNA]</scope>
    <source>
        <strain evidence="8 9">SN-593</strain>
    </source>
</reference>
<organism evidence="8 9">
    <name type="scientific">Actinacidiphila reveromycinica</name>
    <dbReference type="NCBI Taxonomy" id="659352"/>
    <lineage>
        <taxon>Bacteria</taxon>
        <taxon>Bacillati</taxon>
        <taxon>Actinomycetota</taxon>
        <taxon>Actinomycetes</taxon>
        <taxon>Kitasatosporales</taxon>
        <taxon>Streptomycetaceae</taxon>
        <taxon>Actinacidiphila</taxon>
    </lineage>
</organism>
<evidence type="ECO:0000256" key="3">
    <source>
        <dbReference type="ARBA" id="ARBA00023002"/>
    </source>
</evidence>
<evidence type="ECO:0000256" key="1">
    <source>
        <dbReference type="ARBA" id="ARBA00022630"/>
    </source>
</evidence>
<evidence type="ECO:0000313" key="9">
    <source>
        <dbReference type="Proteomes" id="UP000595703"/>
    </source>
</evidence>
<proteinExistence type="inferred from homology"/>
<feature type="binding site" evidence="6">
    <location>
        <position position="94"/>
    </location>
    <ligand>
        <name>FMN</name>
        <dbReference type="ChEBI" id="CHEBI:58210"/>
    </ligand>
</feature>
<comment type="similarity">
    <text evidence="5">Belongs to the NtaA/SnaA/DszA monooxygenase family.</text>
</comment>
<sequence length="453" mass="48828">MSSDQFHLNFSLMSPGHYRAAWRLADADPYAYLDVDHYVHLAKIAEAAGIDALFQGDSPALGPDVATGTSGGLDGFTLLAVIAGATERIGLLPTVSTTYSTPYSLARRFQTLDHLTRGRAALNVVTTGNPAAAANFGASAHPDRDVRYRRAHEFLDVITRLWESWEPDAIVADKATGQFGDRSRIHAIDHHGEFFDVAGPLPVPTSPQVRPVVSQAGETPAGLELAAEYADVVFAAGHTVAKARASRDDVRARARAHGRDADAVKYSLGLIVLVGTDQEDAERRHDELDATLPPIEYLVSAVLSSLGLPADAFGPDDVIRLEDVPAEPNLRAFSVGTYNNARAVLAEGPRTLRELVAHTAGIGTHRLLVGSPEHIADDLESWWRQGAADGFTVMFADTRVDLERFATLVVPILKERGLFHREYPQGTLRDRLGLPVPAARSAGRRPVASPAGR</sequence>
<dbReference type="InterPro" id="IPR011251">
    <property type="entry name" value="Luciferase-like_dom"/>
</dbReference>
<dbReference type="NCBIfam" id="TIGR03860">
    <property type="entry name" value="FMN_nitrolo"/>
    <property type="match status" value="1"/>
</dbReference>
<feature type="binding site" evidence="6">
    <location>
        <position position="148"/>
    </location>
    <ligand>
        <name>FMN</name>
        <dbReference type="ChEBI" id="CHEBI:58210"/>
    </ligand>
</feature>
<dbReference type="EMBL" id="AP018365">
    <property type="protein sequence ID" value="BBB02047.1"/>
    <property type="molecule type" value="Genomic_DNA"/>
</dbReference>
<dbReference type="InterPro" id="IPR051260">
    <property type="entry name" value="Diverse_substr_monoxygenases"/>
</dbReference>